<dbReference type="InterPro" id="IPR051344">
    <property type="entry name" value="Vgb"/>
</dbReference>
<evidence type="ECO:0000256" key="1">
    <source>
        <dbReference type="SAM" id="MobiDB-lite"/>
    </source>
</evidence>
<reference evidence="4 5" key="1">
    <citation type="submission" date="2020-02" db="EMBL/GenBank/DDBJ databases">
        <title>Whole-genome analyses of novel actinobacteria.</title>
        <authorList>
            <person name="Sahin N."/>
        </authorList>
    </citation>
    <scope>NUCLEOTIDE SEQUENCE [LARGE SCALE GENOMIC DNA]</scope>
    <source>
        <strain evidence="4 5">A7024</strain>
    </source>
</reference>
<sequence length="693" mass="74582">MIRWRRLLIVMTMLVAALAVTGVGAPPPASAAAPETWDRGEIPLTSTTAAGGETARMPDGSVRTYLTVSGKPAYLAEIDTFSSKVLRMIPLHVPDSSSTEQPPDTGAQGAWGVSVDKRGTVFVSSYGFGHVYRLPWQAEKIEDLGRPSPRTSFTWEGDTDEQGVFYFGTSEFFGPAPLPGGKLFSWDPSTRKYRDYGDWGAKYGYVRSVEHAEGKIYAGLGPNTALWQVDPKSGKRVEIPPPPGMPTDKYAYQLENEGGYLYVLFSGGTSASVGWVLNLKTLEWEHKIAGYGGQTITSADDQGQVYLVDSGELKRYDPKRGVLTGTGFKGGTEQADKGGLGAGKGLGRVTDPATGHETIVGATSGGDLWRYDTVTKTGTFGHLDGLRGTPTAPRSLAKGPDGRIYAGGYFQGGLAVYDPATTKWQTHPYAHQIEGMGAHDGKMYFGVYPNAQLWEYDPAKPYGATNPKLLFDLKSEGQERPWTVVSAGRYVAVGTSPKNSQANGAVTLYDPATGEKRTWTSGLATGANQISALTYRDGTVYGGTLGCCNADGSKHPGQAFALDAASGEVRWRSTPLPKEQGIAGLTFDGQGRLFGQSYGTVFELDPASGKLLRSVEQFPYAWDTVTNFQPRAVNMAYDPGDNAIYTTNGMTRRIDPDTLTDTGPNYKTSFAAVSPGPNKFYVQGGKLLEVKWY</sequence>
<dbReference type="RefSeq" id="WP_165233357.1">
    <property type="nucleotide sequence ID" value="NZ_JAAKZV010000018.1"/>
</dbReference>
<dbReference type="Gene3D" id="2.40.10.480">
    <property type="match status" value="1"/>
</dbReference>
<evidence type="ECO:0000259" key="3">
    <source>
        <dbReference type="Pfam" id="PF13360"/>
    </source>
</evidence>
<dbReference type="SUPFAM" id="SSF50998">
    <property type="entry name" value="Quinoprotein alcohol dehydrogenase-like"/>
    <property type="match status" value="1"/>
</dbReference>
<evidence type="ECO:0000313" key="5">
    <source>
        <dbReference type="Proteomes" id="UP000481583"/>
    </source>
</evidence>
<name>A0A6G4TV24_9ACTN</name>
<dbReference type="Pfam" id="PF13360">
    <property type="entry name" value="PQQ_2"/>
    <property type="match status" value="1"/>
</dbReference>
<feature type="chain" id="PRO_5026061783" evidence="2">
    <location>
        <begin position="32"/>
        <end position="693"/>
    </location>
</feature>
<evidence type="ECO:0000313" key="4">
    <source>
        <dbReference type="EMBL" id="NGN63622.1"/>
    </source>
</evidence>
<dbReference type="Gene3D" id="2.130.10.10">
    <property type="entry name" value="YVTN repeat-like/Quinoprotein amine dehydrogenase"/>
    <property type="match status" value="1"/>
</dbReference>
<feature type="region of interest" description="Disordered" evidence="1">
    <location>
        <begin position="26"/>
        <end position="56"/>
    </location>
</feature>
<dbReference type="SUPFAM" id="SSF63829">
    <property type="entry name" value="Calcium-dependent phosphotriesterase"/>
    <property type="match status" value="1"/>
</dbReference>
<feature type="domain" description="Pyrrolo-quinoline quinone repeat" evidence="3">
    <location>
        <begin position="484"/>
        <end position="613"/>
    </location>
</feature>
<dbReference type="AlphaFoldDB" id="A0A6G4TV24"/>
<dbReference type="PANTHER" id="PTHR40274">
    <property type="entry name" value="VIRGINIAMYCIN B LYASE"/>
    <property type="match status" value="1"/>
</dbReference>
<dbReference type="PANTHER" id="PTHR40274:SF3">
    <property type="entry name" value="VIRGINIAMYCIN B LYASE"/>
    <property type="match status" value="1"/>
</dbReference>
<keyword evidence="2" id="KW-0732">Signal</keyword>
<protein>
    <submittedName>
        <fullName evidence="4">PQQ-binding-like beta-propeller repeat protein</fullName>
    </submittedName>
</protein>
<dbReference type="InterPro" id="IPR015943">
    <property type="entry name" value="WD40/YVTN_repeat-like_dom_sf"/>
</dbReference>
<dbReference type="EMBL" id="JAAKZV010000018">
    <property type="protein sequence ID" value="NGN63622.1"/>
    <property type="molecule type" value="Genomic_DNA"/>
</dbReference>
<evidence type="ECO:0000256" key="2">
    <source>
        <dbReference type="SAM" id="SignalP"/>
    </source>
</evidence>
<accession>A0A6G4TV24</accession>
<gene>
    <name evidence="4" type="ORF">G5C51_06835</name>
</gene>
<keyword evidence="5" id="KW-1185">Reference proteome</keyword>
<comment type="caution">
    <text evidence="4">The sequence shown here is derived from an EMBL/GenBank/DDBJ whole genome shotgun (WGS) entry which is preliminary data.</text>
</comment>
<dbReference type="InterPro" id="IPR002372">
    <property type="entry name" value="PQQ_rpt_dom"/>
</dbReference>
<feature type="signal peptide" evidence="2">
    <location>
        <begin position="1"/>
        <end position="31"/>
    </location>
</feature>
<dbReference type="InterPro" id="IPR011047">
    <property type="entry name" value="Quinoprotein_ADH-like_sf"/>
</dbReference>
<dbReference type="Proteomes" id="UP000481583">
    <property type="component" value="Unassembled WGS sequence"/>
</dbReference>
<proteinExistence type="predicted"/>
<organism evidence="4 5">
    <name type="scientific">Streptomyces coryli</name>
    <dbReference type="NCBI Taxonomy" id="1128680"/>
    <lineage>
        <taxon>Bacteria</taxon>
        <taxon>Bacillati</taxon>
        <taxon>Actinomycetota</taxon>
        <taxon>Actinomycetes</taxon>
        <taxon>Kitasatosporales</taxon>
        <taxon>Streptomycetaceae</taxon>
        <taxon>Streptomyces</taxon>
    </lineage>
</organism>